<gene>
    <name evidence="2" type="ORF">SAMN06264365_110131</name>
</gene>
<organism evidence="2 3">
    <name type="scientific">Actinoplanes regularis</name>
    <dbReference type="NCBI Taxonomy" id="52697"/>
    <lineage>
        <taxon>Bacteria</taxon>
        <taxon>Bacillati</taxon>
        <taxon>Actinomycetota</taxon>
        <taxon>Actinomycetes</taxon>
        <taxon>Micromonosporales</taxon>
        <taxon>Micromonosporaceae</taxon>
        <taxon>Actinoplanes</taxon>
    </lineage>
</organism>
<keyword evidence="1" id="KW-0732">Signal</keyword>
<dbReference type="OrthoDB" id="3296965at2"/>
<evidence type="ECO:0000313" key="3">
    <source>
        <dbReference type="Proteomes" id="UP000198415"/>
    </source>
</evidence>
<evidence type="ECO:0000313" key="2">
    <source>
        <dbReference type="EMBL" id="SNS11361.1"/>
    </source>
</evidence>
<proteinExistence type="predicted"/>
<dbReference type="Proteomes" id="UP000198415">
    <property type="component" value="Unassembled WGS sequence"/>
</dbReference>
<feature type="chain" id="PRO_5013280513" evidence="1">
    <location>
        <begin position="18"/>
        <end position="128"/>
    </location>
</feature>
<protein>
    <submittedName>
        <fullName evidence="2">Uncharacterized protein</fullName>
    </submittedName>
</protein>
<name>A0A239BVA7_9ACTN</name>
<accession>A0A239BVA7</accession>
<feature type="signal peptide" evidence="1">
    <location>
        <begin position="1"/>
        <end position="17"/>
    </location>
</feature>
<sequence length="128" mass="13440">MNSMVLLAVMAATTGFAPSAVSSTAQVYDPDSRLLAEAHFDAAADSFAVTKLVAGGGRTYLQYRYTGADGTAHSGTQWGAREVGETVRFDHDLVEGRRITFRVCVAGEVAFNACSGSADGENWTVAIA</sequence>
<evidence type="ECO:0000256" key="1">
    <source>
        <dbReference type="SAM" id="SignalP"/>
    </source>
</evidence>
<dbReference type="RefSeq" id="WP_143232536.1">
    <property type="nucleotide sequence ID" value="NZ_BOMU01000062.1"/>
</dbReference>
<keyword evidence="3" id="KW-1185">Reference proteome</keyword>
<dbReference type="AlphaFoldDB" id="A0A239BVA7"/>
<dbReference type="EMBL" id="FZNR01000010">
    <property type="protein sequence ID" value="SNS11361.1"/>
    <property type="molecule type" value="Genomic_DNA"/>
</dbReference>
<reference evidence="2 3" key="1">
    <citation type="submission" date="2017-06" db="EMBL/GenBank/DDBJ databases">
        <authorList>
            <person name="Kim H.J."/>
            <person name="Triplett B.A."/>
        </authorList>
    </citation>
    <scope>NUCLEOTIDE SEQUENCE [LARGE SCALE GENOMIC DNA]</scope>
    <source>
        <strain evidence="2 3">DSM 43151</strain>
    </source>
</reference>